<evidence type="ECO:0000256" key="3">
    <source>
        <dbReference type="ARBA" id="ARBA00004286"/>
    </source>
</evidence>
<dbReference type="PIRSF" id="PIRSF037104">
    <property type="entry name" value="Histone_H3-K4_mtfrase_Set1_fun"/>
    <property type="match status" value="1"/>
</dbReference>
<evidence type="ECO:0000256" key="18">
    <source>
        <dbReference type="ARBA" id="ARBA00023136"/>
    </source>
</evidence>
<keyword evidence="18" id="KW-0472">Membrane</keyword>
<keyword evidence="7" id="KW-0813">Transport</keyword>
<feature type="compositionally biased region" description="Basic and acidic residues" evidence="24">
    <location>
        <begin position="717"/>
        <end position="736"/>
    </location>
</feature>
<evidence type="ECO:0000256" key="6">
    <source>
        <dbReference type="ARBA" id="ARBA00015839"/>
    </source>
</evidence>
<feature type="domain" description="Post-SET" evidence="26">
    <location>
        <begin position="1185"/>
        <end position="1201"/>
    </location>
</feature>
<evidence type="ECO:0000256" key="7">
    <source>
        <dbReference type="ARBA" id="ARBA00022448"/>
    </source>
</evidence>
<keyword evidence="15" id="KW-0809">Transit peptide</keyword>
<evidence type="ECO:0000256" key="21">
    <source>
        <dbReference type="ARBA" id="ARBA00047583"/>
    </source>
</evidence>
<keyword evidence="8 23" id="KW-0158">Chromosome</keyword>
<dbReference type="InterPro" id="IPR024636">
    <property type="entry name" value="SET_assoc"/>
</dbReference>
<dbReference type="Pfam" id="PF00856">
    <property type="entry name" value="SET"/>
    <property type="match status" value="1"/>
</dbReference>
<evidence type="ECO:0000256" key="17">
    <source>
        <dbReference type="ARBA" id="ARBA00023128"/>
    </source>
</evidence>
<evidence type="ECO:0000256" key="10">
    <source>
        <dbReference type="ARBA" id="ARBA00022660"/>
    </source>
</evidence>
<reference evidence="27 28" key="1">
    <citation type="submission" date="2021-06" db="EMBL/GenBank/DDBJ databases">
        <title>Candida outbreak in Lebanon.</title>
        <authorList>
            <person name="Finianos M."/>
        </authorList>
    </citation>
    <scope>NUCLEOTIDE SEQUENCE [LARGE SCALE GENOMIC DNA]</scope>
    <source>
        <strain evidence="27">CA3LBN</strain>
    </source>
</reference>
<comment type="subunit">
    <text evidence="23">Component of the COMPASS (Set1C) complex.</text>
</comment>
<dbReference type="InterPro" id="IPR012677">
    <property type="entry name" value="Nucleotide-bd_a/b_plait_sf"/>
</dbReference>
<dbReference type="Pfam" id="PF11767">
    <property type="entry name" value="SET_assoc"/>
    <property type="match status" value="1"/>
</dbReference>
<keyword evidence="9 23" id="KW-0489">Methyltransferase</keyword>
<dbReference type="PANTHER" id="PTHR45814">
    <property type="entry name" value="HISTONE-LYSINE N-METHYLTRANSFERASE SETD1"/>
    <property type="match status" value="1"/>
</dbReference>
<feature type="compositionally biased region" description="Basic residues" evidence="24">
    <location>
        <begin position="149"/>
        <end position="159"/>
    </location>
</feature>
<dbReference type="Gene3D" id="3.30.70.330">
    <property type="match status" value="1"/>
</dbReference>
<evidence type="ECO:0000256" key="5">
    <source>
        <dbReference type="ARBA" id="ARBA00012182"/>
    </source>
</evidence>
<keyword evidence="16" id="KW-0249">Electron transport</keyword>
<keyword evidence="12 23" id="KW-0949">S-adenosyl-L-methionine</keyword>
<dbReference type="SUPFAM" id="SSF82199">
    <property type="entry name" value="SET domain"/>
    <property type="match status" value="1"/>
</dbReference>
<accession>A0ABX8IB60</accession>
<dbReference type="InterPro" id="IPR046341">
    <property type="entry name" value="SET_dom_sf"/>
</dbReference>
<feature type="compositionally biased region" description="Acidic residues" evidence="24">
    <location>
        <begin position="796"/>
        <end position="805"/>
    </location>
</feature>
<dbReference type="InterPro" id="IPR001214">
    <property type="entry name" value="SET_dom"/>
</dbReference>
<comment type="subcellular location">
    <subcellularLocation>
        <location evidence="3">Chromosome</location>
    </subcellularLocation>
    <subcellularLocation>
        <location evidence="2">Mitochondrion inner membrane</location>
    </subcellularLocation>
    <subcellularLocation>
        <location evidence="1 23">Nucleus</location>
    </subcellularLocation>
</comment>
<evidence type="ECO:0000256" key="4">
    <source>
        <dbReference type="ARBA" id="ARBA00005882"/>
    </source>
</evidence>
<keyword evidence="10" id="KW-0679">Respiratory chain</keyword>
<evidence type="ECO:0000256" key="22">
    <source>
        <dbReference type="ARBA" id="ARBA00049129"/>
    </source>
</evidence>
<feature type="compositionally biased region" description="Polar residues" evidence="24">
    <location>
        <begin position="1011"/>
        <end position="1022"/>
    </location>
</feature>
<dbReference type="InterPro" id="IPR024657">
    <property type="entry name" value="COMPASS_Set1_N-SET"/>
</dbReference>
<dbReference type="SMART" id="SM00317">
    <property type="entry name" value="SET"/>
    <property type="match status" value="1"/>
</dbReference>
<evidence type="ECO:0000259" key="26">
    <source>
        <dbReference type="PROSITE" id="PS50868"/>
    </source>
</evidence>
<dbReference type="PROSITE" id="PS51572">
    <property type="entry name" value="SAM_MT43_1"/>
    <property type="match status" value="1"/>
</dbReference>
<feature type="region of interest" description="Disordered" evidence="24">
    <location>
        <begin position="717"/>
        <end position="783"/>
    </location>
</feature>
<evidence type="ECO:0000256" key="20">
    <source>
        <dbReference type="ARBA" id="ARBA00047571"/>
    </source>
</evidence>
<evidence type="ECO:0000256" key="8">
    <source>
        <dbReference type="ARBA" id="ARBA00022454"/>
    </source>
</evidence>
<evidence type="ECO:0000256" key="1">
    <source>
        <dbReference type="ARBA" id="ARBA00004123"/>
    </source>
</evidence>
<evidence type="ECO:0000256" key="16">
    <source>
        <dbReference type="ARBA" id="ARBA00022982"/>
    </source>
</evidence>
<feature type="compositionally biased region" description="Acidic residues" evidence="24">
    <location>
        <begin position="849"/>
        <end position="871"/>
    </location>
</feature>
<evidence type="ECO:0000256" key="15">
    <source>
        <dbReference type="ARBA" id="ARBA00022946"/>
    </source>
</evidence>
<evidence type="ECO:0000256" key="14">
    <source>
        <dbReference type="ARBA" id="ARBA00022853"/>
    </source>
</evidence>
<keyword evidence="17" id="KW-0496">Mitochondrion</keyword>
<dbReference type="SMART" id="SM00508">
    <property type="entry name" value="PostSET"/>
    <property type="match status" value="1"/>
</dbReference>
<organism evidence="27 28">
    <name type="scientific">Candidozyma haemuli</name>
    <dbReference type="NCBI Taxonomy" id="45357"/>
    <lineage>
        <taxon>Eukaryota</taxon>
        <taxon>Fungi</taxon>
        <taxon>Dikarya</taxon>
        <taxon>Ascomycota</taxon>
        <taxon>Saccharomycotina</taxon>
        <taxon>Pichiomycetes</taxon>
        <taxon>Metschnikowiaceae</taxon>
        <taxon>Candidozyma</taxon>
    </lineage>
</organism>
<evidence type="ECO:0000256" key="23">
    <source>
        <dbReference type="PIRNR" id="PIRNR037104"/>
    </source>
</evidence>
<evidence type="ECO:0000256" key="13">
    <source>
        <dbReference type="ARBA" id="ARBA00022792"/>
    </source>
</evidence>
<evidence type="ECO:0000256" key="9">
    <source>
        <dbReference type="ARBA" id="ARBA00022603"/>
    </source>
</evidence>
<evidence type="ECO:0000313" key="27">
    <source>
        <dbReference type="EMBL" id="QWU89103.1"/>
    </source>
</evidence>
<comment type="similarity">
    <text evidence="4">Belongs to the complex I NDUFS4 subunit family.</text>
</comment>
<dbReference type="Pfam" id="PF04800">
    <property type="entry name" value="NDUS4"/>
    <property type="match status" value="1"/>
</dbReference>
<sequence length="1201" mass="136724">MLSRGLLRTQARQFSYTASMMQKALLEDASTVKPNEIVSGAPEELATARTVRIYKEAKPATQSGRHNGKFWKLDWDVLGKENRWENDLIGYQSSGDYMQGTIMKFDTKEAAIRFAEGQGWSYYVKEPKERHFRKKEYAMNFFHSAGPLKHIRTKHRKRYGAPGGSSSHGGYPNGKFSSVRSPHYDRNRAPRGPGSSDSRHDPYRKVASEGNPTPESSVQTSPSEARFRNNSKARYSNGRSYEEMGSTVSTPPHSASDSYSRNEIKLSGTNTVTGENPVDAKFEQCLHHISHLESRPFSSPIDISKNYRVTYDPELDSALPKAERKHNSKKFRFQTEHHENPPSDPRVKMGIHNYFSKPNKTSKKLQFKHLPQPRFIYDKDSLGSPPLTELVVWDLPTTITEVYFTNFFEAYGDRVKDVKFLNDSTNAVPLGIATFSFQGNLEKSSRIAKALIKRIRAEEPKIDGVNLKIALNDSDSHLLNAKIKVAKSQLHVERLKREKTEKRLSEIKKKKEAREARKEKAAQTTGKDATEKTRSPYEGSLPSNNTTTKSKVHRNKVVEGCPIPDELVKYVKDRPFIFIADSFVPVKKISSQDVKKILMKYDWTRVLTDKLGFYVVFNSLKECYRCYKYEDGLRFFEYRMFMEICVPEHFDPEKTASRVAQSHGSGHDVVDEATNMLIKEFQTFLSKDIRERVIAPTVLDLLAPTNYPELMADLKKRQEEEEELAQKKKKEEEAKDSGSYSFLQDRRKDTKKGDPNNDRVLMLPSFTKKIGASPKGKSKKMKSMLPMQHALNYADQDSDASDEEDSSRSVTPAPSMKRELSSTITSQDDEAPSKKHKSSKLRETFMYDETSEEEEEGVEGEAMEIEPEEEERVEQVDELYAPTETTAPVPVVEEIEQQAGSLFDLHRLESVVRDDEDMELARKVLADITPAVVRHPEYWAWKQKESSKAIISEEESIGVLSDRLECSTGSFKSEGYRKIADADKIEYLPYRRKIHKPLKTVQHDEEEHASGGTSNSGVQSSRVNRANNRRFAADISAQKQILSTESDILNLNALNKRKKPVSFARSAIHNWGLFALEPIAAKEMIIEYVGESIRQQVAEHREKSYLRTGIGSSYLFRIDENVVIDATKKGGIARFINHCCNPSCTAKIIKVDGKKRIVIYALRDIDANEELTYDYKFERETNDAERIRCLCGAPGCKGYLN</sequence>
<evidence type="ECO:0000256" key="24">
    <source>
        <dbReference type="SAM" id="MobiDB-lite"/>
    </source>
</evidence>
<feature type="domain" description="SET" evidence="25">
    <location>
        <begin position="1059"/>
        <end position="1176"/>
    </location>
</feature>
<dbReference type="InterPro" id="IPR035979">
    <property type="entry name" value="RBD_domain_sf"/>
</dbReference>
<dbReference type="InterPro" id="IPR044570">
    <property type="entry name" value="Set1-like"/>
</dbReference>
<dbReference type="PANTHER" id="PTHR45814:SF2">
    <property type="entry name" value="HISTONE-LYSINE N-METHYLTRANSFERASE SETD1"/>
    <property type="match status" value="1"/>
</dbReference>
<evidence type="ECO:0000256" key="11">
    <source>
        <dbReference type="ARBA" id="ARBA00022679"/>
    </source>
</evidence>
<dbReference type="SUPFAM" id="SSF54928">
    <property type="entry name" value="RNA-binding domain, RBD"/>
    <property type="match status" value="1"/>
</dbReference>
<proteinExistence type="inferred from homology"/>
<feature type="compositionally biased region" description="Basic and acidic residues" evidence="24">
    <location>
        <begin position="744"/>
        <end position="757"/>
    </location>
</feature>
<feature type="compositionally biased region" description="Basic and acidic residues" evidence="24">
    <location>
        <begin position="333"/>
        <end position="347"/>
    </location>
</feature>
<dbReference type="EMBL" id="CP076664">
    <property type="protein sequence ID" value="QWU89103.1"/>
    <property type="molecule type" value="Genomic_DNA"/>
</dbReference>
<feature type="compositionally biased region" description="Basic and acidic residues" evidence="24">
    <location>
        <begin position="501"/>
        <end position="521"/>
    </location>
</feature>
<dbReference type="PROSITE" id="PS50868">
    <property type="entry name" value="POST_SET"/>
    <property type="match status" value="1"/>
</dbReference>
<dbReference type="Gene3D" id="2.170.270.10">
    <property type="entry name" value="SET domain"/>
    <property type="match status" value="1"/>
</dbReference>
<protein>
    <recommendedName>
        <fullName evidence="6 23">Histone-lysine N-methyltransferase, H3 lysine-4 specific</fullName>
        <ecNumber evidence="5 23">2.1.1.354</ecNumber>
    </recommendedName>
</protein>
<evidence type="ECO:0000259" key="25">
    <source>
        <dbReference type="PROSITE" id="PS50280"/>
    </source>
</evidence>
<feature type="region of interest" description="Disordered" evidence="24">
    <location>
        <begin position="1000"/>
        <end position="1022"/>
    </location>
</feature>
<comment type="catalytic activity">
    <reaction evidence="20 23">
        <text>L-lysyl(4)-[histone H3] + 3 S-adenosyl-L-methionine = N(6),N(6),N(6)-trimethyl-L-lysyl(4)-[histone H3] + 3 S-adenosyl-L-homocysteine + 3 H(+)</text>
        <dbReference type="Rhea" id="RHEA:60260"/>
        <dbReference type="Rhea" id="RHEA-COMP:15537"/>
        <dbReference type="Rhea" id="RHEA-COMP:15547"/>
        <dbReference type="ChEBI" id="CHEBI:15378"/>
        <dbReference type="ChEBI" id="CHEBI:29969"/>
        <dbReference type="ChEBI" id="CHEBI:57856"/>
        <dbReference type="ChEBI" id="CHEBI:59789"/>
        <dbReference type="ChEBI" id="CHEBI:61961"/>
        <dbReference type="EC" id="2.1.1.354"/>
    </reaction>
</comment>
<evidence type="ECO:0000256" key="2">
    <source>
        <dbReference type="ARBA" id="ARBA00004273"/>
    </source>
</evidence>
<comment type="catalytic activity">
    <reaction evidence="21">
        <text>N(6)-methyl-L-lysyl(4)-[histone H3] + S-adenosyl-L-methionine = N(6),N(6)-dimethyl-L-lysyl(4)-[histone H3] + S-adenosyl-L-homocysteine + H(+)</text>
        <dbReference type="Rhea" id="RHEA:60268"/>
        <dbReference type="Rhea" id="RHEA-COMP:15540"/>
        <dbReference type="Rhea" id="RHEA-COMP:15543"/>
        <dbReference type="ChEBI" id="CHEBI:15378"/>
        <dbReference type="ChEBI" id="CHEBI:57856"/>
        <dbReference type="ChEBI" id="CHEBI:59789"/>
        <dbReference type="ChEBI" id="CHEBI:61929"/>
        <dbReference type="ChEBI" id="CHEBI:61976"/>
    </reaction>
</comment>
<keyword evidence="19 23" id="KW-0539">Nucleus</keyword>
<evidence type="ECO:0000256" key="12">
    <source>
        <dbReference type="ARBA" id="ARBA00022691"/>
    </source>
</evidence>
<dbReference type="InterPro" id="IPR017111">
    <property type="entry name" value="Set1_fungi"/>
</dbReference>
<gene>
    <name evidence="27" type="ORF">CA3LBN_003426</name>
</gene>
<dbReference type="Proteomes" id="UP000825434">
    <property type="component" value="Chromosome 4"/>
</dbReference>
<dbReference type="PROSITE" id="PS50280">
    <property type="entry name" value="SET"/>
    <property type="match status" value="1"/>
</dbReference>
<keyword evidence="14 23" id="KW-0156">Chromatin regulator</keyword>
<dbReference type="SMART" id="SM01291">
    <property type="entry name" value="N-SET"/>
    <property type="match status" value="1"/>
</dbReference>
<evidence type="ECO:0000256" key="19">
    <source>
        <dbReference type="ARBA" id="ARBA00023242"/>
    </source>
</evidence>
<feature type="compositionally biased region" description="Basic residues" evidence="24">
    <location>
        <begin position="323"/>
        <end position="332"/>
    </location>
</feature>
<feature type="compositionally biased region" description="Polar residues" evidence="24">
    <location>
        <begin position="210"/>
        <end position="239"/>
    </location>
</feature>
<dbReference type="InterPro" id="IPR006885">
    <property type="entry name" value="NADH_UbQ_FeS_4_mit-like"/>
</dbReference>
<feature type="compositionally biased region" description="Basic and acidic residues" evidence="24">
    <location>
        <begin position="197"/>
        <end position="207"/>
    </location>
</feature>
<evidence type="ECO:0000313" key="28">
    <source>
        <dbReference type="Proteomes" id="UP000825434"/>
    </source>
</evidence>
<dbReference type="EC" id="2.1.1.354" evidence="5 23"/>
<comment type="catalytic activity">
    <reaction evidence="22">
        <text>N(6),N(6)-dimethyl-L-lysyl(4)-[histone H3] + S-adenosyl-L-methionine = N(6),N(6),N(6)-trimethyl-L-lysyl(4)-[histone H3] + S-adenosyl-L-homocysteine + H(+)</text>
        <dbReference type="Rhea" id="RHEA:60272"/>
        <dbReference type="Rhea" id="RHEA-COMP:15537"/>
        <dbReference type="Rhea" id="RHEA-COMP:15540"/>
        <dbReference type="ChEBI" id="CHEBI:15378"/>
        <dbReference type="ChEBI" id="CHEBI:57856"/>
        <dbReference type="ChEBI" id="CHEBI:59789"/>
        <dbReference type="ChEBI" id="CHEBI:61961"/>
        <dbReference type="ChEBI" id="CHEBI:61976"/>
    </reaction>
</comment>
<dbReference type="InterPro" id="IPR003616">
    <property type="entry name" value="Post-SET_dom"/>
</dbReference>
<feature type="region of interest" description="Disordered" evidence="24">
    <location>
        <begin position="501"/>
        <end position="553"/>
    </location>
</feature>
<feature type="region of interest" description="Disordered" evidence="24">
    <location>
        <begin position="318"/>
        <end position="348"/>
    </location>
</feature>
<feature type="region of interest" description="Disordered" evidence="24">
    <location>
        <begin position="149"/>
        <end position="263"/>
    </location>
</feature>
<dbReference type="Gene3D" id="3.30.160.190">
    <property type="entry name" value="atu1810 like domain"/>
    <property type="match status" value="1"/>
</dbReference>
<dbReference type="InterPro" id="IPR038532">
    <property type="entry name" value="NDUFS4-like_sf"/>
</dbReference>
<comment type="function">
    <text evidence="23">Catalytic component of the COMPASS (Set1C) complex that specifically mono-, di- and trimethylates histone H3 to form H3K4me1/2/3. COMPASS recognizes ubiquitinated H2B on one face of the nucleosome which stimulates the methylation of H3 on the opposing face.</text>
</comment>
<keyword evidence="11 23" id="KW-0808">Transferase</keyword>
<name>A0ABX8IB60_9ASCO</name>
<keyword evidence="28" id="KW-1185">Reference proteome</keyword>
<keyword evidence="13" id="KW-0999">Mitochondrion inner membrane</keyword>
<dbReference type="Pfam" id="PF11764">
    <property type="entry name" value="N-SET"/>
    <property type="match status" value="1"/>
</dbReference>
<feature type="region of interest" description="Disordered" evidence="24">
    <location>
        <begin position="795"/>
        <end position="871"/>
    </location>
</feature>
<feature type="compositionally biased region" description="Polar residues" evidence="24">
    <location>
        <begin position="246"/>
        <end position="263"/>
    </location>
</feature>